<keyword evidence="4" id="KW-0067">ATP-binding</keyword>
<dbReference type="EMBL" id="JAOVZW010000021">
    <property type="protein sequence ID" value="MCX8525644.1"/>
    <property type="molecule type" value="Genomic_DNA"/>
</dbReference>
<dbReference type="CDD" id="cd18793">
    <property type="entry name" value="SF2_C_SNF"/>
    <property type="match status" value="1"/>
</dbReference>
<feature type="domain" description="Helicase ATP-binding" evidence="2">
    <location>
        <begin position="671"/>
        <end position="830"/>
    </location>
</feature>
<dbReference type="PROSITE" id="PS51194">
    <property type="entry name" value="HELICASE_CTER"/>
    <property type="match status" value="1"/>
</dbReference>
<dbReference type="SUPFAM" id="SSF52540">
    <property type="entry name" value="P-loop containing nucleoside triphosphate hydrolases"/>
    <property type="match status" value="2"/>
</dbReference>
<dbReference type="Pfam" id="PF00271">
    <property type="entry name" value="Helicase_C"/>
    <property type="match status" value="1"/>
</dbReference>
<dbReference type="InterPro" id="IPR001650">
    <property type="entry name" value="Helicase_C-like"/>
</dbReference>
<feature type="domain" description="Helicase C-terminal" evidence="3">
    <location>
        <begin position="953"/>
        <end position="1108"/>
    </location>
</feature>
<gene>
    <name evidence="4" type="ORF">OF897_17150</name>
</gene>
<dbReference type="InterPro" id="IPR027417">
    <property type="entry name" value="P-loop_NTPase"/>
</dbReference>
<evidence type="ECO:0000313" key="4">
    <source>
        <dbReference type="EMBL" id="MCX8525644.1"/>
    </source>
</evidence>
<dbReference type="Proteomes" id="UP001073122">
    <property type="component" value="Unassembled WGS sequence"/>
</dbReference>
<dbReference type="Gene3D" id="3.40.50.10810">
    <property type="entry name" value="Tandem AAA-ATPase domain"/>
    <property type="match status" value="1"/>
</dbReference>
<dbReference type="PANTHER" id="PTHR10799">
    <property type="entry name" value="SNF2/RAD54 HELICASE FAMILY"/>
    <property type="match status" value="1"/>
</dbReference>
<comment type="caution">
    <text evidence="4">The sequence shown here is derived from an EMBL/GenBank/DDBJ whole genome shotgun (WGS) entry which is preliminary data.</text>
</comment>
<dbReference type="PROSITE" id="PS51192">
    <property type="entry name" value="HELICASE_ATP_BIND_1"/>
    <property type="match status" value="1"/>
</dbReference>
<accession>A0ABT3XVF1</accession>
<proteinExistence type="predicted"/>
<sequence>MQELRNQYIFENINFSGFSIFDIQKHCSERIDIEKENLKDIQPYFIEINSGVFYKPLSNIDFPSVAVNFIGSSLILECPCDTPKTKMCSHQAQVLYTIIERPDLRVFFDEMLRRKKLQDFAKDYGLENEPNLDEYFQPEHVHNSLRIEPKIKELIKLNSDELQQKLLPKKNNQFHEIKIQNPSKKMFLVIKKHKYYDRFGIELFEAETTQFGKIKNPIMAINPSNLIWKAETIDEAKFYTAVLTFENHQTEEKDDADLEALKMVVKNPLQLPTFYHDKDISENISTKSIVSVDLKSLNADIELSVFKKEPFFEITGGLWLNDVLQPFRNIKIQFNYFLFQDKTLHLVTNLDMLRVLGFFKSNREILLVHSSKFEEFKQNILTNLEKQIKISYAYIQPATQKQLAEKSFDEKVEKIIYLADQNEYISITPVMKYGNVEIPVFSRKQIFDTDRNGNVFQVERDDQEEIKLTAMIMQQHSEFAEQIEQYEYFYLHKDKFLDENWFLEAFEKWRNEGIVILGFNELKKNKLNANKAVVSIAVVSGINWFNTEIDVKFGKQKASLKQLHKSIRNKSKFVQLDDGTNGILPEEWMKKLNHYFDSGEIYDELLRLPKSNFSEIKNLFDENVLSKEVSEEIETYNKALSENQHIPETEVPAELNATLRDYQKQGLDWLNYLDDFNFGSCLADDMGLGKTLQIIAFILSQNKKHPQNTNLVVVPTSLLFNWQAEVEKFAPSIKILTHYGANRIKNTLHFAGHEIVLTTYGMLLSDIRFLKEFNFNYVFLDESQAIKNPNSERYRAARLLTSRNKVVLTGTPIENNTFDIYGQLSFAIPGLLGSKQYFRDIYSIPIDKFENTKRATDLQQKIKPFILRRTKKQVAKELPDKTEMVIYCEMGEEQRRIYNAYEKELREYISAKDEHEIAKNSMHVLTGLTKLRQICDSPALLKDEEQFGDSSAKIEVLMEQIENKSSQHKILVFSQFVSMLDLIKEELQKRNIPFEYLTGQTKNRAAKVNQFQENDQVRVFLISLKAGGTGLNLTEADYVYLVDPWWNPAVENQAIDRCYRIGQKKNVIAVRLICPNTVEEKIMKLQQSKKELANDLITTDNSVFKKLSKQDLMEML</sequence>
<dbReference type="Pfam" id="PF08455">
    <property type="entry name" value="SNF2_assoc"/>
    <property type="match status" value="1"/>
</dbReference>
<dbReference type="InterPro" id="IPR049730">
    <property type="entry name" value="SNF2/RAD54-like_C"/>
</dbReference>
<dbReference type="SMART" id="SM00490">
    <property type="entry name" value="HELICc"/>
    <property type="match status" value="1"/>
</dbReference>
<dbReference type="InterPro" id="IPR000330">
    <property type="entry name" value="SNF2_N"/>
</dbReference>
<evidence type="ECO:0000259" key="3">
    <source>
        <dbReference type="PROSITE" id="PS51194"/>
    </source>
</evidence>
<dbReference type="Pfam" id="PF00176">
    <property type="entry name" value="SNF2-rel_dom"/>
    <property type="match status" value="1"/>
</dbReference>
<dbReference type="SMART" id="SM00487">
    <property type="entry name" value="DEXDc"/>
    <property type="match status" value="1"/>
</dbReference>
<dbReference type="RefSeq" id="WP_267266900.1">
    <property type="nucleotide sequence ID" value="NZ_JAOVZW010000021.1"/>
</dbReference>
<organism evidence="4 5">
    <name type="scientific">Chryseobacterium formosus</name>
    <dbReference type="NCBI Taxonomy" id="1537363"/>
    <lineage>
        <taxon>Bacteria</taxon>
        <taxon>Pseudomonadati</taxon>
        <taxon>Bacteroidota</taxon>
        <taxon>Flavobacteriia</taxon>
        <taxon>Flavobacteriales</taxon>
        <taxon>Weeksellaceae</taxon>
        <taxon>Chryseobacterium group</taxon>
        <taxon>Chryseobacterium</taxon>
    </lineage>
</organism>
<reference evidence="4" key="1">
    <citation type="submission" date="2022-10" db="EMBL/GenBank/DDBJ databases">
        <title>Chryseobacterium sp. nov., a novel bacterial species.</title>
        <authorList>
            <person name="Cao Y."/>
        </authorList>
    </citation>
    <scope>NUCLEOTIDE SEQUENCE</scope>
    <source>
        <strain evidence="4">CCTCC AB2015118</strain>
    </source>
</reference>
<evidence type="ECO:0000313" key="5">
    <source>
        <dbReference type="Proteomes" id="UP001073122"/>
    </source>
</evidence>
<dbReference type="GO" id="GO:0004386">
    <property type="term" value="F:helicase activity"/>
    <property type="evidence" value="ECO:0007669"/>
    <property type="project" value="UniProtKB-KW"/>
</dbReference>
<name>A0ABT3XVF1_9FLAO</name>
<dbReference type="InterPro" id="IPR014001">
    <property type="entry name" value="Helicase_ATP-bd"/>
</dbReference>
<dbReference type="InterPro" id="IPR038718">
    <property type="entry name" value="SNF2-like_sf"/>
</dbReference>
<keyword evidence="5" id="KW-1185">Reference proteome</keyword>
<evidence type="ECO:0000256" key="1">
    <source>
        <dbReference type="ARBA" id="ARBA00022801"/>
    </source>
</evidence>
<dbReference type="Gene3D" id="3.40.50.300">
    <property type="entry name" value="P-loop containing nucleotide triphosphate hydrolases"/>
    <property type="match status" value="1"/>
</dbReference>
<protein>
    <submittedName>
        <fullName evidence="4">DEAD/DEAH box helicase</fullName>
    </submittedName>
</protein>
<keyword evidence="4" id="KW-0347">Helicase</keyword>
<keyword evidence="1" id="KW-0378">Hydrolase</keyword>
<dbReference type="InterPro" id="IPR013663">
    <property type="entry name" value="Helicase_SWF/SNF/SWI_bac"/>
</dbReference>
<evidence type="ECO:0000259" key="2">
    <source>
        <dbReference type="PROSITE" id="PS51192"/>
    </source>
</evidence>
<keyword evidence="4" id="KW-0547">Nucleotide-binding</keyword>